<dbReference type="CDD" id="cd00093">
    <property type="entry name" value="HTH_XRE"/>
    <property type="match status" value="1"/>
</dbReference>
<dbReference type="PROSITE" id="PS50943">
    <property type="entry name" value="HTH_CROC1"/>
    <property type="match status" value="1"/>
</dbReference>
<dbReference type="AlphaFoldDB" id="A0A5P3XBE5"/>
<sequence>MTFAERLKQLRESKGLKQIELAKKLNLTSAALSQYEKGIREPNSEMLKKIADYFNVSTDFLLGRIDKININKEKPKLDPSIKTIAAHRIGSIEDLDDEAIEKINEYIEFIRMQQNKK</sequence>
<evidence type="ECO:0000313" key="4">
    <source>
        <dbReference type="Proteomes" id="UP000326961"/>
    </source>
</evidence>
<proteinExistence type="predicted"/>
<dbReference type="Pfam" id="PF01381">
    <property type="entry name" value="HTH_3"/>
    <property type="match status" value="1"/>
</dbReference>
<dbReference type="GO" id="GO:0003677">
    <property type="term" value="F:DNA binding"/>
    <property type="evidence" value="ECO:0007669"/>
    <property type="project" value="UniProtKB-KW"/>
</dbReference>
<dbReference type="Gene3D" id="1.10.260.40">
    <property type="entry name" value="lambda repressor-like DNA-binding domains"/>
    <property type="match status" value="1"/>
</dbReference>
<dbReference type="PANTHER" id="PTHR46558:SF11">
    <property type="entry name" value="HTH-TYPE TRANSCRIPTIONAL REGULATOR XRE"/>
    <property type="match status" value="1"/>
</dbReference>
<accession>A0A5P3XBE5</accession>
<name>A0A5P3XBE5_PARBF</name>
<dbReference type="EMBL" id="CP032452">
    <property type="protein sequence ID" value="QEZ67454.1"/>
    <property type="molecule type" value="Genomic_DNA"/>
</dbReference>
<dbReference type="SUPFAM" id="SSF47413">
    <property type="entry name" value="lambda repressor-like DNA-binding domains"/>
    <property type="match status" value="1"/>
</dbReference>
<feature type="domain" description="HTH cro/C1-type" evidence="2">
    <location>
        <begin position="7"/>
        <end position="61"/>
    </location>
</feature>
<keyword evidence="1" id="KW-0238">DNA-binding</keyword>
<dbReference type="Proteomes" id="UP000326961">
    <property type="component" value="Chromosome"/>
</dbReference>
<dbReference type="RefSeq" id="WP_150885160.1">
    <property type="nucleotide sequence ID" value="NZ_CP032452.1"/>
</dbReference>
<protein>
    <submittedName>
        <fullName evidence="3">Helix-turn-helix domain-containing protein</fullName>
    </submittedName>
</protein>
<reference evidence="3 4" key="1">
    <citation type="submission" date="2018-09" db="EMBL/GenBank/DDBJ databases">
        <title>A clostridial neurotoxin that targets Anopheles mosquitoes.</title>
        <authorList>
            <person name="Contreras E."/>
            <person name="Masuyer G."/>
            <person name="Qureshi N."/>
            <person name="Chawla S."/>
            <person name="Lim H.L."/>
            <person name="Chen J."/>
            <person name="Stenmark P."/>
            <person name="Gill S."/>
        </authorList>
    </citation>
    <scope>NUCLEOTIDE SEQUENCE [LARGE SCALE GENOMIC DNA]</scope>
    <source>
        <strain evidence="3 4">Cbm</strain>
    </source>
</reference>
<dbReference type="InterPro" id="IPR010982">
    <property type="entry name" value="Lambda_DNA-bd_dom_sf"/>
</dbReference>
<dbReference type="PANTHER" id="PTHR46558">
    <property type="entry name" value="TRACRIPTIONAL REGULATORY PROTEIN-RELATED-RELATED"/>
    <property type="match status" value="1"/>
</dbReference>
<gene>
    <name evidence="3" type="ORF">D4A35_00350</name>
</gene>
<dbReference type="SMART" id="SM00530">
    <property type="entry name" value="HTH_XRE"/>
    <property type="match status" value="1"/>
</dbReference>
<evidence type="ECO:0000256" key="1">
    <source>
        <dbReference type="ARBA" id="ARBA00023125"/>
    </source>
</evidence>
<evidence type="ECO:0000313" key="3">
    <source>
        <dbReference type="EMBL" id="QEZ67454.1"/>
    </source>
</evidence>
<dbReference type="InterPro" id="IPR001387">
    <property type="entry name" value="Cro/C1-type_HTH"/>
</dbReference>
<organism evidence="3 4">
    <name type="scientific">Paraclostridium bifermentans</name>
    <name type="common">Clostridium bifermentans</name>
    <dbReference type="NCBI Taxonomy" id="1490"/>
    <lineage>
        <taxon>Bacteria</taxon>
        <taxon>Bacillati</taxon>
        <taxon>Bacillota</taxon>
        <taxon>Clostridia</taxon>
        <taxon>Peptostreptococcales</taxon>
        <taxon>Peptostreptococcaceae</taxon>
        <taxon>Paraclostridium</taxon>
    </lineage>
</organism>
<evidence type="ECO:0000259" key="2">
    <source>
        <dbReference type="PROSITE" id="PS50943"/>
    </source>
</evidence>